<organism evidence="14 15">
    <name type="scientific">Eiseniibacteriota bacterium</name>
    <dbReference type="NCBI Taxonomy" id="2212470"/>
    <lineage>
        <taxon>Bacteria</taxon>
        <taxon>Candidatus Eiseniibacteriota</taxon>
    </lineage>
</organism>
<evidence type="ECO:0000256" key="1">
    <source>
        <dbReference type="ARBA" id="ARBA00022475"/>
    </source>
</evidence>
<dbReference type="GO" id="GO:0005975">
    <property type="term" value="P:carbohydrate metabolic process"/>
    <property type="evidence" value="ECO:0007669"/>
    <property type="project" value="InterPro"/>
</dbReference>
<dbReference type="GO" id="GO:0005886">
    <property type="term" value="C:plasma membrane"/>
    <property type="evidence" value="ECO:0007669"/>
    <property type="project" value="UniProtKB-SubCell"/>
</dbReference>
<comment type="caution">
    <text evidence="14">The sequence shown here is derived from an EMBL/GenBank/DDBJ whole genome shotgun (WGS) entry which is preliminary data.</text>
</comment>
<feature type="region of interest" description="Disordered" evidence="11">
    <location>
        <begin position="362"/>
        <end position="405"/>
    </location>
</feature>
<evidence type="ECO:0000256" key="11">
    <source>
        <dbReference type="SAM" id="MobiDB-lite"/>
    </source>
</evidence>
<dbReference type="PANTHER" id="PTHR21015:SF22">
    <property type="entry name" value="GLYCOSYLTRANSFERASE"/>
    <property type="match status" value="1"/>
</dbReference>
<dbReference type="Gene3D" id="3.40.50.2000">
    <property type="entry name" value="Glycogen Phosphorylase B"/>
    <property type="match status" value="2"/>
</dbReference>
<dbReference type="GO" id="GO:0009252">
    <property type="term" value="P:peptidoglycan biosynthetic process"/>
    <property type="evidence" value="ECO:0007669"/>
    <property type="project" value="UniProtKB-UniRule"/>
</dbReference>
<name>A0A937XA11_UNCEI</name>
<dbReference type="PANTHER" id="PTHR21015">
    <property type="entry name" value="UDP-N-ACETYLGLUCOSAMINE--N-ACETYLMURAMYL-(PENTAPEPTIDE) PYROPHOSPHORYL-UNDECAPRENOL N-ACETYLGLUCOSAMINE TRANSFERASE 1"/>
    <property type="match status" value="1"/>
</dbReference>
<dbReference type="Pfam" id="PF04101">
    <property type="entry name" value="Glyco_tran_28_C"/>
    <property type="match status" value="1"/>
</dbReference>
<evidence type="ECO:0000259" key="12">
    <source>
        <dbReference type="Pfam" id="PF03033"/>
    </source>
</evidence>
<dbReference type="HAMAP" id="MF_00033">
    <property type="entry name" value="MurG"/>
    <property type="match status" value="1"/>
</dbReference>
<keyword evidence="9 10" id="KW-0961">Cell wall biogenesis/degradation</keyword>
<dbReference type="Pfam" id="PF03033">
    <property type="entry name" value="Glyco_transf_28"/>
    <property type="match status" value="1"/>
</dbReference>
<evidence type="ECO:0000256" key="3">
    <source>
        <dbReference type="ARBA" id="ARBA00022676"/>
    </source>
</evidence>
<keyword evidence="7 10" id="KW-0472">Membrane</keyword>
<dbReference type="SUPFAM" id="SSF53756">
    <property type="entry name" value="UDP-Glycosyltransferase/glycogen phosphorylase"/>
    <property type="match status" value="1"/>
</dbReference>
<evidence type="ECO:0000313" key="15">
    <source>
        <dbReference type="Proteomes" id="UP000748308"/>
    </source>
</evidence>
<comment type="pathway">
    <text evidence="10">Cell wall biogenesis; peptidoglycan biosynthesis.</text>
</comment>
<keyword evidence="4 10" id="KW-0808">Transferase</keyword>
<comment type="catalytic activity">
    <reaction evidence="10">
        <text>di-trans,octa-cis-undecaprenyl diphospho-N-acetyl-alpha-D-muramoyl-L-alanyl-D-glutamyl-meso-2,6-diaminopimeloyl-D-alanyl-D-alanine + UDP-N-acetyl-alpha-D-glucosamine = di-trans,octa-cis-undecaprenyl diphospho-[N-acetyl-alpha-D-glucosaminyl-(1-&gt;4)]-N-acetyl-alpha-D-muramoyl-L-alanyl-D-glutamyl-meso-2,6-diaminopimeloyl-D-alanyl-D-alanine + UDP + H(+)</text>
        <dbReference type="Rhea" id="RHEA:31227"/>
        <dbReference type="ChEBI" id="CHEBI:15378"/>
        <dbReference type="ChEBI" id="CHEBI:57705"/>
        <dbReference type="ChEBI" id="CHEBI:58223"/>
        <dbReference type="ChEBI" id="CHEBI:61387"/>
        <dbReference type="ChEBI" id="CHEBI:61388"/>
        <dbReference type="EC" id="2.4.1.227"/>
    </reaction>
</comment>
<dbReference type="GO" id="GO:0008360">
    <property type="term" value="P:regulation of cell shape"/>
    <property type="evidence" value="ECO:0007669"/>
    <property type="project" value="UniProtKB-KW"/>
</dbReference>
<comment type="function">
    <text evidence="10">Cell wall formation. Catalyzes the transfer of a GlcNAc subunit on undecaprenyl-pyrophosphoryl-MurNAc-pentapeptide (lipid intermediate I) to form undecaprenyl-pyrophosphoryl-MurNAc-(pentapeptide)GlcNAc (lipid intermediate II).</text>
</comment>
<feature type="binding site" evidence="10">
    <location>
        <position position="295"/>
    </location>
    <ligand>
        <name>UDP-N-acetyl-alpha-D-glucosamine</name>
        <dbReference type="ChEBI" id="CHEBI:57705"/>
    </ligand>
</feature>
<comment type="similarity">
    <text evidence="10">Belongs to the glycosyltransferase 28 family. MurG subfamily.</text>
</comment>
<feature type="binding site" evidence="10">
    <location>
        <position position="166"/>
    </location>
    <ligand>
        <name>UDP-N-acetyl-alpha-D-glucosamine</name>
        <dbReference type="ChEBI" id="CHEBI:57705"/>
    </ligand>
</feature>
<keyword evidence="3 10" id="KW-0328">Glycosyltransferase</keyword>
<evidence type="ECO:0000256" key="2">
    <source>
        <dbReference type="ARBA" id="ARBA00022618"/>
    </source>
</evidence>
<dbReference type="InterPro" id="IPR006009">
    <property type="entry name" value="GlcNAc_MurG"/>
</dbReference>
<evidence type="ECO:0000256" key="4">
    <source>
        <dbReference type="ARBA" id="ARBA00022679"/>
    </source>
</evidence>
<keyword evidence="6 10" id="KW-0573">Peptidoglycan synthesis</keyword>
<accession>A0A937XA11</accession>
<dbReference type="Proteomes" id="UP000748308">
    <property type="component" value="Unassembled WGS sequence"/>
</dbReference>
<feature type="binding site" evidence="10">
    <location>
        <position position="196"/>
    </location>
    <ligand>
        <name>UDP-N-acetyl-alpha-D-glucosamine</name>
        <dbReference type="ChEBI" id="CHEBI:57705"/>
    </ligand>
</feature>
<dbReference type="NCBIfam" id="TIGR01133">
    <property type="entry name" value="murG"/>
    <property type="match status" value="1"/>
</dbReference>
<evidence type="ECO:0000256" key="10">
    <source>
        <dbReference type="HAMAP-Rule" id="MF_00033"/>
    </source>
</evidence>
<keyword evidence="1 10" id="KW-1003">Cell membrane</keyword>
<keyword evidence="2 10" id="KW-0132">Cell division</keyword>
<feature type="compositionally biased region" description="Basic and acidic residues" evidence="11">
    <location>
        <begin position="376"/>
        <end position="392"/>
    </location>
</feature>
<evidence type="ECO:0000256" key="9">
    <source>
        <dbReference type="ARBA" id="ARBA00023316"/>
    </source>
</evidence>
<proteinExistence type="inferred from homology"/>
<dbReference type="InterPro" id="IPR004276">
    <property type="entry name" value="GlycoTrans_28_N"/>
</dbReference>
<comment type="caution">
    <text evidence="10">Lacks conserved residue(s) required for the propagation of feature annotation.</text>
</comment>
<comment type="subcellular location">
    <subcellularLocation>
        <location evidence="10">Cell membrane</location>
        <topology evidence="10">Peripheral membrane protein</topology>
        <orientation evidence="10">Cytoplasmic side</orientation>
    </subcellularLocation>
</comment>
<feature type="domain" description="Glycosyl transferase family 28 C-terminal" evidence="13">
    <location>
        <begin position="189"/>
        <end position="353"/>
    </location>
</feature>
<dbReference type="AlphaFoldDB" id="A0A937XA11"/>
<reference evidence="14" key="1">
    <citation type="submission" date="2019-03" db="EMBL/GenBank/DDBJ databases">
        <title>Lake Tanganyika Metagenome-Assembled Genomes (MAGs).</title>
        <authorList>
            <person name="Tran P."/>
        </authorList>
    </citation>
    <scope>NUCLEOTIDE SEQUENCE</scope>
    <source>
        <strain evidence="14">M_DeepCast_400m_m2_100</strain>
    </source>
</reference>
<dbReference type="GO" id="GO:0071555">
    <property type="term" value="P:cell wall organization"/>
    <property type="evidence" value="ECO:0007669"/>
    <property type="project" value="UniProtKB-KW"/>
</dbReference>
<protein>
    <recommendedName>
        <fullName evidence="10">UDP-N-acetylglucosamine--N-acetylmuramyl-(pentapeptide) pyrophosphoryl-undecaprenol N-acetylglucosamine transferase</fullName>
        <ecNumber evidence="10">2.4.1.227</ecNumber>
    </recommendedName>
    <alternativeName>
        <fullName evidence="10">Undecaprenyl-PP-MurNAc-pentapeptide-UDPGlcNAc GlcNAc transferase</fullName>
    </alternativeName>
</protein>
<feature type="domain" description="Glycosyltransferase family 28 N-terminal" evidence="12">
    <location>
        <begin position="3"/>
        <end position="142"/>
    </location>
</feature>
<dbReference type="CDD" id="cd03785">
    <property type="entry name" value="GT28_MurG"/>
    <property type="match status" value="1"/>
</dbReference>
<evidence type="ECO:0000256" key="7">
    <source>
        <dbReference type="ARBA" id="ARBA00023136"/>
    </source>
</evidence>
<evidence type="ECO:0000256" key="8">
    <source>
        <dbReference type="ARBA" id="ARBA00023306"/>
    </source>
</evidence>
<evidence type="ECO:0000256" key="5">
    <source>
        <dbReference type="ARBA" id="ARBA00022960"/>
    </source>
</evidence>
<feature type="binding site" evidence="10">
    <location>
        <begin position="10"/>
        <end position="12"/>
    </location>
    <ligand>
        <name>UDP-N-acetyl-alpha-D-glucosamine</name>
        <dbReference type="ChEBI" id="CHEBI:57705"/>
    </ligand>
</feature>
<evidence type="ECO:0000256" key="6">
    <source>
        <dbReference type="ARBA" id="ARBA00022984"/>
    </source>
</evidence>
<keyword evidence="5 10" id="KW-0133">Cell shape</keyword>
<feature type="binding site" evidence="10">
    <location>
        <position position="124"/>
    </location>
    <ligand>
        <name>UDP-N-acetyl-alpha-D-glucosamine</name>
        <dbReference type="ChEBI" id="CHEBI:57705"/>
    </ligand>
</feature>
<feature type="binding site" evidence="10">
    <location>
        <position position="250"/>
    </location>
    <ligand>
        <name>UDP-N-acetyl-alpha-D-glucosamine</name>
        <dbReference type="ChEBI" id="CHEBI:57705"/>
    </ligand>
</feature>
<dbReference type="EMBL" id="VGIY01000024">
    <property type="protein sequence ID" value="MBM3316587.1"/>
    <property type="molecule type" value="Genomic_DNA"/>
</dbReference>
<dbReference type="GO" id="GO:0051301">
    <property type="term" value="P:cell division"/>
    <property type="evidence" value="ECO:0007669"/>
    <property type="project" value="UniProtKB-KW"/>
</dbReference>
<gene>
    <name evidence="10 14" type="primary">murG</name>
    <name evidence="14" type="ORF">FJY75_01915</name>
</gene>
<evidence type="ECO:0000259" key="13">
    <source>
        <dbReference type="Pfam" id="PF04101"/>
    </source>
</evidence>
<sequence>MRILITGGGTGGHVFPAVAVADALRRAEPEVELLFIGGAGGFEARAAVQAGIPFRAIPARGLLGSRWLSRPAILWTTLRGILASLSIMRRFQPDVLFATGGYVSGAVAVAGWLLRRPLVLHEQNSIPGLTNRLLSRIAREVHLNTPAARVHFPRRDHLRLSGNPIRRTVLQGEAARGEQLFRLERGRRTVLVLGGSQGARSINRAAVGAIERLAGRRDLQFLLQTGPRDQRWAQQQLRGVDLPVAVRAFIDEMGDAYSVADLVVARAGAMTLAEITARGKAAILIPFPYATHNHQESNARWLVEAGAAVMILDRALDGETLAAQIAKLIDTPRKLREMSHHALRLARPSAAEKIAAALLRAVPGSAAQEPAGERGSSGREGRPAPAEGEARGRPRRSPGAAKNHR</sequence>
<keyword evidence="8 10" id="KW-0131">Cell cycle</keyword>
<dbReference type="EC" id="2.4.1.227" evidence="10"/>
<evidence type="ECO:0000313" key="14">
    <source>
        <dbReference type="EMBL" id="MBM3316587.1"/>
    </source>
</evidence>
<dbReference type="InterPro" id="IPR007235">
    <property type="entry name" value="Glyco_trans_28_C"/>
</dbReference>
<dbReference type="GO" id="GO:0050511">
    <property type="term" value="F:undecaprenyldiphospho-muramoylpentapeptide beta-N-acetylglucosaminyltransferase activity"/>
    <property type="evidence" value="ECO:0007669"/>
    <property type="project" value="UniProtKB-UniRule"/>
</dbReference>